<dbReference type="Proteomes" id="UP000012338">
    <property type="component" value="Unassembled WGS sequence"/>
</dbReference>
<dbReference type="PANTHER" id="PTHR47424">
    <property type="entry name" value="REGULATORY PROTEIN GAL4"/>
    <property type="match status" value="1"/>
</dbReference>
<dbReference type="CDD" id="cd12148">
    <property type="entry name" value="fungal_TF_MHR"/>
    <property type="match status" value="1"/>
</dbReference>
<sequence length="847" mass="95369">MFPMQPSSPTSNTAQPQRNTFSVADLTAKGSRNHPRVSHACQRCRAKKAKCDQQQPCLNCIKHAADCEYGIKRRSRQKKKQNYGNVNETLSAPLSPGFATRSQIPPNEGELQEPPRDTAPTGFASRALSENALDVVGDINQRTQGTEFYGTSSNFVLLNELFSFARQHGLSSYVRSDVHGSTTHLFPTSNNGHNESHTPSENQLSIDNTQNVQPDLAALSQDRVSIINILSNEEVPSPPSRPKTPPHIAIDRQGELSNRMPTCSCTANELLGSTLREGLLAVPQSARPECTVHAINSPCPNTVRKVRDHVSSSTQALKRRLEKLYIQIFFQNLHYVHPMLDPVQFEERCEREIWARQTTIERCKSYRHFSALYNIVVAVGALIAGRNILKDLGQDMQTYVAGLAAPERQISSQTISRLYFRQSKNQLGDTYAVCSLESAQTLLLMSLYCQNSHMPHTCYMYCGQAVRTALAIGLPNESMSRSAEDRKAARRTWWCIYSHEIDMSCSSGRRDSLRKPHSYQTPLPLIKNRMDDDLDTSEVEHKSVAMVNEMVRYAAILRRISKELYHDAKGLTLSEKSAIANELDNLLSDWKANLPEWLDLDKLSFREEEWAGKLKVVLQLRYLNARILVHRIFLIPSTNYALEMSGHVGHCLNAARETIQVLHDAYTHRHYFRTWWYNSTYTLYAGMIVLYAIMLRATALRSEDLLKDVIKAQNILQSMQEASVAVRSAELLREGVKIAQSMSQRNSDISVPLPHGHTDQADYEPQSRGNFNVLGPNFDYHFPKTTFDANGHVTDPETLFASFIDPCLLQDFTTGLNDPADIGTSAFLFDDLENDRSSVYQTLQPGG</sequence>
<feature type="domain" description="Zn(2)-C6 fungal-type" evidence="6">
    <location>
        <begin position="40"/>
        <end position="69"/>
    </location>
</feature>
<dbReference type="InterPro" id="IPR001138">
    <property type="entry name" value="Zn2Cys6_DnaBD"/>
</dbReference>
<dbReference type="Pfam" id="PF00172">
    <property type="entry name" value="Zn_clus"/>
    <property type="match status" value="1"/>
</dbReference>
<accession>N4X6W5</accession>
<keyword evidence="4" id="KW-0539">Nucleus</keyword>
<proteinExistence type="predicted"/>
<dbReference type="InterPro" id="IPR007219">
    <property type="entry name" value="XnlR_reg_dom"/>
</dbReference>
<dbReference type="SMART" id="SM00066">
    <property type="entry name" value="GAL4"/>
    <property type="match status" value="1"/>
</dbReference>
<dbReference type="GO" id="GO:0000435">
    <property type="term" value="P:positive regulation of transcription from RNA polymerase II promoter by galactose"/>
    <property type="evidence" value="ECO:0007669"/>
    <property type="project" value="TreeGrafter"/>
</dbReference>
<dbReference type="InterPro" id="IPR036864">
    <property type="entry name" value="Zn2-C6_fun-type_DNA-bd_sf"/>
</dbReference>
<feature type="region of interest" description="Disordered" evidence="5">
    <location>
        <begin position="76"/>
        <end position="122"/>
    </location>
</feature>
<dbReference type="OrthoDB" id="2571985at2759"/>
<evidence type="ECO:0000256" key="3">
    <source>
        <dbReference type="ARBA" id="ARBA00023163"/>
    </source>
</evidence>
<dbReference type="PROSITE" id="PS50048">
    <property type="entry name" value="ZN2_CY6_FUNGAL_2"/>
    <property type="match status" value="1"/>
</dbReference>
<keyword evidence="2" id="KW-0805">Transcription regulation</keyword>
<dbReference type="EMBL" id="KB733471">
    <property type="protein sequence ID" value="ENI00977.1"/>
    <property type="molecule type" value="Genomic_DNA"/>
</dbReference>
<dbReference type="GO" id="GO:0000978">
    <property type="term" value="F:RNA polymerase II cis-regulatory region sequence-specific DNA binding"/>
    <property type="evidence" value="ECO:0007669"/>
    <property type="project" value="TreeGrafter"/>
</dbReference>
<evidence type="ECO:0000256" key="2">
    <source>
        <dbReference type="ARBA" id="ARBA00023015"/>
    </source>
</evidence>
<keyword evidence="1" id="KW-0479">Metal-binding</keyword>
<dbReference type="PROSITE" id="PS00463">
    <property type="entry name" value="ZN2_CY6_FUNGAL_1"/>
    <property type="match status" value="1"/>
</dbReference>
<gene>
    <name evidence="7" type="ORF">COCC4DRAFT_205224</name>
</gene>
<reference evidence="8" key="2">
    <citation type="journal article" date="2013" name="PLoS Genet.">
        <title>Comparative genome structure, secondary metabolite, and effector coding capacity across Cochliobolus pathogens.</title>
        <authorList>
            <person name="Condon B.J."/>
            <person name="Leng Y."/>
            <person name="Wu D."/>
            <person name="Bushley K.E."/>
            <person name="Ohm R.A."/>
            <person name="Otillar R."/>
            <person name="Martin J."/>
            <person name="Schackwitz W."/>
            <person name="Grimwood J."/>
            <person name="MohdZainudin N."/>
            <person name="Xue C."/>
            <person name="Wang R."/>
            <person name="Manning V.A."/>
            <person name="Dhillon B."/>
            <person name="Tu Z.J."/>
            <person name="Steffenson B.J."/>
            <person name="Salamov A."/>
            <person name="Sun H."/>
            <person name="Lowry S."/>
            <person name="LaButti K."/>
            <person name="Han J."/>
            <person name="Copeland A."/>
            <person name="Lindquist E."/>
            <person name="Barry K."/>
            <person name="Schmutz J."/>
            <person name="Baker S.E."/>
            <person name="Ciuffetti L.M."/>
            <person name="Grigoriev I.V."/>
            <person name="Zhong S."/>
            <person name="Turgeon B.G."/>
        </authorList>
    </citation>
    <scope>NUCLEOTIDE SEQUENCE [LARGE SCALE GENOMIC DNA]</scope>
    <source>
        <strain evidence="8">C4 / ATCC 48331 / race T</strain>
    </source>
</reference>
<dbReference type="RefSeq" id="XP_014074886.1">
    <property type="nucleotide sequence ID" value="XM_014219411.1"/>
</dbReference>
<dbReference type="GO" id="GO:0005634">
    <property type="term" value="C:nucleus"/>
    <property type="evidence" value="ECO:0007669"/>
    <property type="project" value="TreeGrafter"/>
</dbReference>
<dbReference type="SMART" id="SM00906">
    <property type="entry name" value="Fungal_trans"/>
    <property type="match status" value="1"/>
</dbReference>
<dbReference type="GO" id="GO:0008270">
    <property type="term" value="F:zinc ion binding"/>
    <property type="evidence" value="ECO:0007669"/>
    <property type="project" value="InterPro"/>
</dbReference>
<feature type="region of interest" description="Disordered" evidence="5">
    <location>
        <begin position="184"/>
        <end position="206"/>
    </location>
</feature>
<dbReference type="Pfam" id="PF04082">
    <property type="entry name" value="Fungal_trans"/>
    <property type="match status" value="1"/>
</dbReference>
<evidence type="ECO:0000313" key="7">
    <source>
        <dbReference type="EMBL" id="ENI00977.1"/>
    </source>
</evidence>
<dbReference type="GO" id="GO:0000981">
    <property type="term" value="F:DNA-binding transcription factor activity, RNA polymerase II-specific"/>
    <property type="evidence" value="ECO:0007669"/>
    <property type="project" value="InterPro"/>
</dbReference>
<protein>
    <recommendedName>
        <fullName evidence="6">Zn(2)-C6 fungal-type domain-containing protein</fullName>
    </recommendedName>
</protein>
<dbReference type="PANTHER" id="PTHR47424:SF15">
    <property type="entry name" value="ZN(II)2CYS6 TRANSCRIPTION FACTOR (EUROFUNG)"/>
    <property type="match status" value="1"/>
</dbReference>
<dbReference type="HOGENOM" id="CLU_008137_0_0_1"/>
<dbReference type="GO" id="GO:0006351">
    <property type="term" value="P:DNA-templated transcription"/>
    <property type="evidence" value="ECO:0007669"/>
    <property type="project" value="InterPro"/>
</dbReference>
<name>N4X6W5_COCH4</name>
<evidence type="ECO:0000256" key="1">
    <source>
        <dbReference type="ARBA" id="ARBA00022723"/>
    </source>
</evidence>
<reference evidence="7 8" key="1">
    <citation type="journal article" date="2012" name="PLoS Pathog.">
        <title>Diverse lifestyles and strategies of plant pathogenesis encoded in the genomes of eighteen Dothideomycetes fungi.</title>
        <authorList>
            <person name="Ohm R.A."/>
            <person name="Feau N."/>
            <person name="Henrissat B."/>
            <person name="Schoch C.L."/>
            <person name="Horwitz B.A."/>
            <person name="Barry K.W."/>
            <person name="Condon B.J."/>
            <person name="Copeland A.C."/>
            <person name="Dhillon B."/>
            <person name="Glaser F."/>
            <person name="Hesse C.N."/>
            <person name="Kosti I."/>
            <person name="LaButti K."/>
            <person name="Lindquist E.A."/>
            <person name="Lucas S."/>
            <person name="Salamov A.A."/>
            <person name="Bradshaw R.E."/>
            <person name="Ciuffetti L."/>
            <person name="Hamelin R.C."/>
            <person name="Kema G.H.J."/>
            <person name="Lawrence C."/>
            <person name="Scott J.A."/>
            <person name="Spatafora J.W."/>
            <person name="Turgeon B.G."/>
            <person name="de Wit P.J.G.M."/>
            <person name="Zhong S."/>
            <person name="Goodwin S.B."/>
            <person name="Grigoriev I.V."/>
        </authorList>
    </citation>
    <scope>NUCLEOTIDE SEQUENCE [LARGE SCALE GENOMIC DNA]</scope>
    <source>
        <strain evidence="8">C4 / ATCC 48331 / race T</strain>
    </source>
</reference>
<dbReference type="InterPro" id="IPR051127">
    <property type="entry name" value="Fungal_SecMet_Regulators"/>
</dbReference>
<evidence type="ECO:0000313" key="8">
    <source>
        <dbReference type="Proteomes" id="UP000012338"/>
    </source>
</evidence>
<evidence type="ECO:0000256" key="4">
    <source>
        <dbReference type="ARBA" id="ARBA00023242"/>
    </source>
</evidence>
<dbReference type="Gene3D" id="4.10.240.10">
    <property type="entry name" value="Zn(2)-C6 fungal-type DNA-binding domain"/>
    <property type="match status" value="1"/>
</dbReference>
<dbReference type="GeneID" id="25842438"/>
<feature type="compositionally biased region" description="Polar residues" evidence="5">
    <location>
        <begin position="82"/>
        <end position="92"/>
    </location>
</feature>
<dbReference type="AlphaFoldDB" id="N4X6W5"/>
<dbReference type="CDD" id="cd00067">
    <property type="entry name" value="GAL4"/>
    <property type="match status" value="1"/>
</dbReference>
<evidence type="ECO:0000259" key="6">
    <source>
        <dbReference type="PROSITE" id="PS50048"/>
    </source>
</evidence>
<organism evidence="7 8">
    <name type="scientific">Cochliobolus heterostrophus (strain C4 / ATCC 48331 / race T)</name>
    <name type="common">Southern corn leaf blight fungus</name>
    <name type="synonym">Bipolaris maydis</name>
    <dbReference type="NCBI Taxonomy" id="665024"/>
    <lineage>
        <taxon>Eukaryota</taxon>
        <taxon>Fungi</taxon>
        <taxon>Dikarya</taxon>
        <taxon>Ascomycota</taxon>
        <taxon>Pezizomycotina</taxon>
        <taxon>Dothideomycetes</taxon>
        <taxon>Pleosporomycetidae</taxon>
        <taxon>Pleosporales</taxon>
        <taxon>Pleosporineae</taxon>
        <taxon>Pleosporaceae</taxon>
        <taxon>Bipolaris</taxon>
    </lineage>
</organism>
<evidence type="ECO:0000256" key="5">
    <source>
        <dbReference type="SAM" id="MobiDB-lite"/>
    </source>
</evidence>
<dbReference type="SUPFAM" id="SSF57701">
    <property type="entry name" value="Zn2/Cys6 DNA-binding domain"/>
    <property type="match status" value="1"/>
</dbReference>
<keyword evidence="3" id="KW-0804">Transcription</keyword>
<keyword evidence="8" id="KW-1185">Reference proteome</keyword>